<evidence type="ECO:0000256" key="1">
    <source>
        <dbReference type="SAM" id="MobiDB-lite"/>
    </source>
</evidence>
<accession>A0AA89C4B5</accession>
<sequence>MDGWIIDDRMVGLMDGWTDGSIIDGWTDRLGITCIIKDGWHLLCREKSVSQLIIMITAAMLLFGIIVFLSVTPLADCACTFPISGDYETSHNGEITFNETHLYYEVNNKGFLNFECYMTSGTKYIALSEQFQVFNSYLRAVICFDITTLKTSLYQMGIYTLKLQDADYQRVKFIDTTTTITDAVACTDNANTDKSIFMEKGTISSLTIQCPDILLGRFSYSFNDTDCLNETGYLDVCTDLTMMSYNYSYCSTIQAYSQNGSLNCLYSTTDGTTTSLYTYNLDTSPDETDYYRFTCFKVMQNGSQVVATQRPQDCLGTQTATSVDYTGATLTMTASVPTTTTTAASVSSAGLIAGIAVGLIILLIIVGVIIAYCIYLKYFKKDRVEPRKGLPPTSTGMPSLMNDHGKQNGGLHREFSVASTVGSRSNLIVTPSVLKPTLTSTKDAIEIPVPVDARKNQLPPLTDRSMNNFPTGRQNDEEAGQFEDDMADAAEVVAVADNQPMLVSTYTGSPVNNAVKEEVSP</sequence>
<comment type="caution">
    <text evidence="4">The sequence shown here is derived from an EMBL/GenBank/DDBJ whole genome shotgun (WGS) entry which is preliminary data.</text>
</comment>
<reference evidence="4" key="1">
    <citation type="submission" date="2019-08" db="EMBL/GenBank/DDBJ databases">
        <title>The improved chromosome-level genome for the pearl oyster Pinctada fucata martensii using PacBio sequencing and Hi-C.</title>
        <authorList>
            <person name="Zheng Z."/>
        </authorList>
    </citation>
    <scope>NUCLEOTIDE SEQUENCE</scope>
    <source>
        <strain evidence="4">ZZ-2019</strain>
        <tissue evidence="4">Adductor muscle</tissue>
    </source>
</reference>
<dbReference type="Pfam" id="PF23069">
    <property type="entry name" value="DUF7042"/>
    <property type="match status" value="1"/>
</dbReference>
<gene>
    <name evidence="4" type="ORF">FSP39_021017</name>
</gene>
<protein>
    <recommendedName>
        <fullName evidence="3">DUF7042 domain-containing protein</fullName>
    </recommendedName>
</protein>
<organism evidence="4 5">
    <name type="scientific">Pinctada imbricata</name>
    <name type="common">Atlantic pearl-oyster</name>
    <name type="synonym">Pinctada martensii</name>
    <dbReference type="NCBI Taxonomy" id="66713"/>
    <lineage>
        <taxon>Eukaryota</taxon>
        <taxon>Metazoa</taxon>
        <taxon>Spiralia</taxon>
        <taxon>Lophotrochozoa</taxon>
        <taxon>Mollusca</taxon>
        <taxon>Bivalvia</taxon>
        <taxon>Autobranchia</taxon>
        <taxon>Pteriomorphia</taxon>
        <taxon>Pterioida</taxon>
        <taxon>Pterioidea</taxon>
        <taxon>Pteriidae</taxon>
        <taxon>Pinctada</taxon>
    </lineage>
</organism>
<name>A0AA89C4B5_PINIB</name>
<keyword evidence="2" id="KW-1133">Transmembrane helix</keyword>
<dbReference type="EMBL" id="VSWD01000006">
    <property type="protein sequence ID" value="KAK3100503.1"/>
    <property type="molecule type" value="Genomic_DNA"/>
</dbReference>
<feature type="region of interest" description="Disordered" evidence="1">
    <location>
        <begin position="386"/>
        <end position="409"/>
    </location>
</feature>
<feature type="region of interest" description="Disordered" evidence="1">
    <location>
        <begin position="455"/>
        <end position="482"/>
    </location>
</feature>
<proteinExistence type="predicted"/>
<feature type="domain" description="DUF7042" evidence="3">
    <location>
        <begin position="210"/>
        <end position="322"/>
    </location>
</feature>
<feature type="transmembrane region" description="Helical" evidence="2">
    <location>
        <begin position="52"/>
        <end position="71"/>
    </location>
</feature>
<keyword evidence="2" id="KW-0472">Membrane</keyword>
<evidence type="ECO:0000313" key="4">
    <source>
        <dbReference type="EMBL" id="KAK3100503.1"/>
    </source>
</evidence>
<feature type="compositionally biased region" description="Polar residues" evidence="1">
    <location>
        <begin position="464"/>
        <end position="473"/>
    </location>
</feature>
<evidence type="ECO:0000259" key="3">
    <source>
        <dbReference type="Pfam" id="PF23069"/>
    </source>
</evidence>
<dbReference type="InterPro" id="IPR055470">
    <property type="entry name" value="DUF7042"/>
</dbReference>
<keyword evidence="5" id="KW-1185">Reference proteome</keyword>
<dbReference type="Proteomes" id="UP001186944">
    <property type="component" value="Unassembled WGS sequence"/>
</dbReference>
<dbReference type="AlphaFoldDB" id="A0AA89C4B5"/>
<evidence type="ECO:0000256" key="2">
    <source>
        <dbReference type="SAM" id="Phobius"/>
    </source>
</evidence>
<feature type="transmembrane region" description="Helical" evidence="2">
    <location>
        <begin position="351"/>
        <end position="378"/>
    </location>
</feature>
<keyword evidence="2" id="KW-0812">Transmembrane</keyword>
<evidence type="ECO:0000313" key="5">
    <source>
        <dbReference type="Proteomes" id="UP001186944"/>
    </source>
</evidence>